<dbReference type="EMBL" id="VCHE01000100">
    <property type="protein sequence ID" value="KAB2571508.1"/>
    <property type="molecule type" value="Genomic_DNA"/>
</dbReference>
<evidence type="ECO:0000256" key="4">
    <source>
        <dbReference type="ARBA" id="ARBA00023136"/>
    </source>
</evidence>
<gene>
    <name evidence="8" type="primary">FUS6_5</name>
    <name evidence="8" type="ORF">DBV05_g9851</name>
</gene>
<dbReference type="PROSITE" id="PS50850">
    <property type="entry name" value="MFS"/>
    <property type="match status" value="1"/>
</dbReference>
<dbReference type="Proteomes" id="UP000325902">
    <property type="component" value="Unassembled WGS sequence"/>
</dbReference>
<dbReference type="InterPro" id="IPR036259">
    <property type="entry name" value="MFS_trans_sf"/>
</dbReference>
<feature type="domain" description="Major facilitator superfamily (MFS) profile" evidence="7">
    <location>
        <begin position="1"/>
        <end position="414"/>
    </location>
</feature>
<sequence>MTILILGRTIQGIGGGGLQQLTIIIITDIFSLRQRSLYLALVEVMWAVAGGIGPVLGGLLASSSWRWIFWLNLPITGVAFLLTIFFLDVHNPRTPLVVGLLAIDWLGILAILGFTLFLLMGLNLGGVTYPWSSPTVICLLAFSPLFLALFILTEHKHAKHPIIPLHLLFGANASARSNAAAYTTVFAHGIVLLGLEYYIPLYLQSARALSPTRSGLLTLPLVLTNALTAVACGVLIHRTGAYLSILRGGAAVMTLGAGLLTTLNATTSTATFVGLQVLVGAGVGACLQPPELAVQARVPQDAVAAAMAALGFVRNVATALSVVGGGAAFANGMAAREGPLVRAGVDAGAARELAGAEAAAANVERVGELLRGEARLQGVVREAYAGALRNVWILYACVAGVTVVATLFVERSVLSDEHTETKTGIRSEERAGKGESG</sequence>
<dbReference type="SUPFAM" id="SSF103473">
    <property type="entry name" value="MFS general substrate transporter"/>
    <property type="match status" value="2"/>
</dbReference>
<keyword evidence="2 6" id="KW-0812">Transmembrane</keyword>
<evidence type="ECO:0000256" key="5">
    <source>
        <dbReference type="SAM" id="MobiDB-lite"/>
    </source>
</evidence>
<dbReference type="Gene3D" id="1.20.1250.20">
    <property type="entry name" value="MFS general substrate transporter like domains"/>
    <property type="match status" value="1"/>
</dbReference>
<feature type="transmembrane region" description="Helical" evidence="6">
    <location>
        <begin position="37"/>
        <end position="61"/>
    </location>
</feature>
<keyword evidence="4 6" id="KW-0472">Membrane</keyword>
<dbReference type="PANTHER" id="PTHR23501">
    <property type="entry name" value="MAJOR FACILITATOR SUPERFAMILY"/>
    <property type="match status" value="1"/>
</dbReference>
<dbReference type="PANTHER" id="PTHR23501:SF158">
    <property type="entry name" value="TRANSPORTER, PUTATIVE (AFU_ORTHOLOGUE AFUA_5G14490)-RELATED"/>
    <property type="match status" value="1"/>
</dbReference>
<evidence type="ECO:0000256" key="1">
    <source>
        <dbReference type="ARBA" id="ARBA00004141"/>
    </source>
</evidence>
<comment type="caution">
    <text evidence="8">The sequence shown here is derived from an EMBL/GenBank/DDBJ whole genome shotgun (WGS) entry which is preliminary data.</text>
</comment>
<evidence type="ECO:0000313" key="9">
    <source>
        <dbReference type="Proteomes" id="UP000325902"/>
    </source>
</evidence>
<dbReference type="Gene3D" id="1.20.1720.10">
    <property type="entry name" value="Multidrug resistance protein D"/>
    <property type="match status" value="1"/>
</dbReference>
<name>A0A5N5D1F9_9PEZI</name>
<protein>
    <submittedName>
        <fullName evidence="8">Efflux pump FUS6</fullName>
    </submittedName>
</protein>
<dbReference type="OrthoDB" id="10021397at2759"/>
<feature type="region of interest" description="Disordered" evidence="5">
    <location>
        <begin position="418"/>
        <end position="437"/>
    </location>
</feature>
<comment type="subcellular location">
    <subcellularLocation>
        <location evidence="1">Membrane</location>
        <topology evidence="1">Multi-pass membrane protein</topology>
    </subcellularLocation>
</comment>
<feature type="transmembrane region" description="Helical" evidence="6">
    <location>
        <begin position="96"/>
        <end position="119"/>
    </location>
</feature>
<feature type="transmembrane region" description="Helical" evidence="6">
    <location>
        <begin position="179"/>
        <end position="199"/>
    </location>
</feature>
<evidence type="ECO:0000259" key="7">
    <source>
        <dbReference type="PROSITE" id="PS50850"/>
    </source>
</evidence>
<evidence type="ECO:0000256" key="2">
    <source>
        <dbReference type="ARBA" id="ARBA00022692"/>
    </source>
</evidence>
<dbReference type="GO" id="GO:0022857">
    <property type="term" value="F:transmembrane transporter activity"/>
    <property type="evidence" value="ECO:0007669"/>
    <property type="project" value="InterPro"/>
</dbReference>
<evidence type="ECO:0000313" key="8">
    <source>
        <dbReference type="EMBL" id="KAB2571508.1"/>
    </source>
</evidence>
<feature type="transmembrane region" description="Helical" evidence="6">
    <location>
        <begin position="131"/>
        <end position="152"/>
    </location>
</feature>
<reference evidence="8 9" key="1">
    <citation type="journal article" date="2019" name="Sci. Rep.">
        <title>A multi-omics analysis of the grapevine pathogen Lasiodiplodia theobromae reveals that temperature affects the expression of virulence- and pathogenicity-related genes.</title>
        <authorList>
            <person name="Felix C."/>
            <person name="Meneses R."/>
            <person name="Goncalves M.F.M."/>
            <person name="Tilleman L."/>
            <person name="Duarte A.S."/>
            <person name="Jorrin-Novo J.V."/>
            <person name="Van de Peer Y."/>
            <person name="Deforce D."/>
            <person name="Van Nieuwerburgh F."/>
            <person name="Esteves A.C."/>
            <person name="Alves A."/>
        </authorList>
    </citation>
    <scope>NUCLEOTIDE SEQUENCE [LARGE SCALE GENOMIC DNA]</scope>
    <source>
        <strain evidence="8 9">LA-SOL3</strain>
    </source>
</reference>
<evidence type="ECO:0000256" key="3">
    <source>
        <dbReference type="ARBA" id="ARBA00022989"/>
    </source>
</evidence>
<evidence type="ECO:0000256" key="6">
    <source>
        <dbReference type="SAM" id="Phobius"/>
    </source>
</evidence>
<dbReference type="PRINTS" id="PR01036">
    <property type="entry name" value="TCRTETB"/>
</dbReference>
<keyword evidence="9" id="KW-1185">Reference proteome</keyword>
<dbReference type="InterPro" id="IPR011701">
    <property type="entry name" value="MFS"/>
</dbReference>
<organism evidence="8 9">
    <name type="scientific">Lasiodiplodia theobromae</name>
    <dbReference type="NCBI Taxonomy" id="45133"/>
    <lineage>
        <taxon>Eukaryota</taxon>
        <taxon>Fungi</taxon>
        <taxon>Dikarya</taxon>
        <taxon>Ascomycota</taxon>
        <taxon>Pezizomycotina</taxon>
        <taxon>Dothideomycetes</taxon>
        <taxon>Dothideomycetes incertae sedis</taxon>
        <taxon>Botryosphaeriales</taxon>
        <taxon>Botryosphaeriaceae</taxon>
        <taxon>Lasiodiplodia</taxon>
    </lineage>
</organism>
<dbReference type="AlphaFoldDB" id="A0A5N5D1F9"/>
<feature type="transmembrane region" description="Helical" evidence="6">
    <location>
        <begin position="67"/>
        <end position="89"/>
    </location>
</feature>
<keyword evidence="3 6" id="KW-1133">Transmembrane helix</keyword>
<dbReference type="InterPro" id="IPR020846">
    <property type="entry name" value="MFS_dom"/>
</dbReference>
<dbReference type="Pfam" id="PF07690">
    <property type="entry name" value="MFS_1"/>
    <property type="match status" value="1"/>
</dbReference>
<proteinExistence type="predicted"/>
<feature type="transmembrane region" description="Helical" evidence="6">
    <location>
        <begin position="219"/>
        <end position="237"/>
    </location>
</feature>
<dbReference type="GO" id="GO:0005886">
    <property type="term" value="C:plasma membrane"/>
    <property type="evidence" value="ECO:0007669"/>
    <property type="project" value="TreeGrafter"/>
</dbReference>
<feature type="transmembrane region" description="Helical" evidence="6">
    <location>
        <begin position="391"/>
        <end position="409"/>
    </location>
</feature>
<accession>A0A5N5D1F9</accession>